<dbReference type="Proteomes" id="UP000605099">
    <property type="component" value="Unassembled WGS sequence"/>
</dbReference>
<evidence type="ECO:0000313" key="3">
    <source>
        <dbReference type="Proteomes" id="UP000605099"/>
    </source>
</evidence>
<proteinExistence type="predicted"/>
<sequence length="286" mass="31085">MSVVLLTGATGFVGRAIHRYLQRRGHDVRVTVRPGTAPRLAVPTPQTAIIETDDIFARDAAWWAKACAGVDAVIHAAWFVEHGRYLNAPENADCVQGSCALAQGAVEAGVAHVIGVGTCMEYRLPGENLCVNAPLEPANFYAACKVATYQMMREWLAQHDTRFSWCRLFYLHGEDEHPARIGAYLHRQLQAGKQADLSAGTQVRDFLDVRQAGAMIANVVDSGQTGVINICSGEPLTVRAFAERIADSYGRRDLLKFGGQPPRPSDPAAVVGVCNLKKSAELLEFL</sequence>
<accession>A0ABQ2JS21</accession>
<dbReference type="PANTHER" id="PTHR43245">
    <property type="entry name" value="BIFUNCTIONAL POLYMYXIN RESISTANCE PROTEIN ARNA"/>
    <property type="match status" value="1"/>
</dbReference>
<name>A0ABQ2JS21_9SPHN</name>
<gene>
    <name evidence="2" type="ORF">GCM10011349_28010</name>
</gene>
<comment type="caution">
    <text evidence="2">The sequence shown here is derived from an EMBL/GenBank/DDBJ whole genome shotgun (WGS) entry which is preliminary data.</text>
</comment>
<dbReference type="InterPro" id="IPR036291">
    <property type="entry name" value="NAD(P)-bd_dom_sf"/>
</dbReference>
<dbReference type="InterPro" id="IPR050177">
    <property type="entry name" value="Lipid_A_modif_metabolic_enz"/>
</dbReference>
<dbReference type="InterPro" id="IPR001509">
    <property type="entry name" value="Epimerase_deHydtase"/>
</dbReference>
<evidence type="ECO:0000313" key="2">
    <source>
        <dbReference type="EMBL" id="GGN53440.1"/>
    </source>
</evidence>
<organism evidence="2 3">
    <name type="scientific">Novosphingobium indicum</name>
    <dbReference type="NCBI Taxonomy" id="462949"/>
    <lineage>
        <taxon>Bacteria</taxon>
        <taxon>Pseudomonadati</taxon>
        <taxon>Pseudomonadota</taxon>
        <taxon>Alphaproteobacteria</taxon>
        <taxon>Sphingomonadales</taxon>
        <taxon>Sphingomonadaceae</taxon>
        <taxon>Novosphingobium</taxon>
    </lineage>
</organism>
<reference evidence="3" key="1">
    <citation type="journal article" date="2019" name="Int. J. Syst. Evol. Microbiol.">
        <title>The Global Catalogue of Microorganisms (GCM) 10K type strain sequencing project: providing services to taxonomists for standard genome sequencing and annotation.</title>
        <authorList>
            <consortium name="The Broad Institute Genomics Platform"/>
            <consortium name="The Broad Institute Genome Sequencing Center for Infectious Disease"/>
            <person name="Wu L."/>
            <person name="Ma J."/>
        </authorList>
    </citation>
    <scope>NUCLEOTIDE SEQUENCE [LARGE SCALE GENOMIC DNA]</scope>
    <source>
        <strain evidence="3">CGMCC 1.6784</strain>
    </source>
</reference>
<keyword evidence="3" id="KW-1185">Reference proteome</keyword>
<dbReference type="CDD" id="cd08946">
    <property type="entry name" value="SDR_e"/>
    <property type="match status" value="1"/>
</dbReference>
<protein>
    <submittedName>
        <fullName evidence="2">UDP-glucose 4-epimerase</fullName>
    </submittedName>
</protein>
<dbReference type="Pfam" id="PF01370">
    <property type="entry name" value="Epimerase"/>
    <property type="match status" value="1"/>
</dbReference>
<evidence type="ECO:0000259" key="1">
    <source>
        <dbReference type="Pfam" id="PF01370"/>
    </source>
</evidence>
<dbReference type="EMBL" id="BMLK01000013">
    <property type="protein sequence ID" value="GGN53440.1"/>
    <property type="molecule type" value="Genomic_DNA"/>
</dbReference>
<dbReference type="RefSeq" id="WP_188820430.1">
    <property type="nucleotide sequence ID" value="NZ_BMLK01000013.1"/>
</dbReference>
<dbReference type="Gene3D" id="3.40.50.720">
    <property type="entry name" value="NAD(P)-binding Rossmann-like Domain"/>
    <property type="match status" value="1"/>
</dbReference>
<dbReference type="PANTHER" id="PTHR43245:SF13">
    <property type="entry name" value="UDP-D-APIOSE_UDP-D-XYLOSE SYNTHASE 2"/>
    <property type="match status" value="1"/>
</dbReference>
<dbReference type="SUPFAM" id="SSF51735">
    <property type="entry name" value="NAD(P)-binding Rossmann-fold domains"/>
    <property type="match status" value="1"/>
</dbReference>
<feature type="domain" description="NAD-dependent epimerase/dehydratase" evidence="1">
    <location>
        <begin position="4"/>
        <end position="231"/>
    </location>
</feature>